<comment type="subunit">
    <text evidence="5">The glycine cleavage system is composed of four proteins: P, T, L and H. In this organism, the P 'protein' is a heterodimer of two subunits.</text>
</comment>
<comment type="similarity">
    <text evidence="5">Belongs to the GcvP family. C-terminal subunit subfamily.</text>
</comment>
<dbReference type="PANTHER" id="PTHR11773">
    <property type="entry name" value="GLYCINE DEHYDROGENASE, DECARBOXYLATING"/>
    <property type="match status" value="1"/>
</dbReference>
<dbReference type="GO" id="GO:0004375">
    <property type="term" value="F:glycine dehydrogenase (decarboxylating) activity"/>
    <property type="evidence" value="ECO:0007669"/>
    <property type="project" value="UniProtKB-EC"/>
</dbReference>
<feature type="modified residue" description="N6-(pyridoxal phosphate)lysine" evidence="5">
    <location>
        <position position="269"/>
    </location>
</feature>
<dbReference type="InterPro" id="IPR015421">
    <property type="entry name" value="PyrdxlP-dep_Trfase_major"/>
</dbReference>
<dbReference type="GO" id="GO:0005960">
    <property type="term" value="C:glycine cleavage complex"/>
    <property type="evidence" value="ECO:0007669"/>
    <property type="project" value="TreeGrafter"/>
</dbReference>
<evidence type="ECO:0000256" key="3">
    <source>
        <dbReference type="ARBA" id="ARBA00023002"/>
    </source>
</evidence>
<dbReference type="Pfam" id="PF00266">
    <property type="entry name" value="Aminotran_5"/>
    <property type="match status" value="1"/>
</dbReference>
<dbReference type="PANTHER" id="PTHR11773:SF1">
    <property type="entry name" value="GLYCINE DEHYDROGENASE (DECARBOXYLATING), MITOCHONDRIAL"/>
    <property type="match status" value="1"/>
</dbReference>
<dbReference type="AlphaFoldDB" id="A0A933MKU7"/>
<evidence type="ECO:0000259" key="7">
    <source>
        <dbReference type="Pfam" id="PF21478"/>
    </source>
</evidence>
<dbReference type="Gene3D" id="3.40.640.10">
    <property type="entry name" value="Type I PLP-dependent aspartate aminotransferase-like (Major domain)"/>
    <property type="match status" value="1"/>
</dbReference>
<feature type="domain" description="Aminotransferase class V" evidence="6">
    <location>
        <begin position="161"/>
        <end position="276"/>
    </location>
</feature>
<protein>
    <recommendedName>
        <fullName evidence="5">Probable glycine dehydrogenase (decarboxylating) subunit 2</fullName>
        <ecNumber evidence="5">1.4.4.2</ecNumber>
    </recommendedName>
    <alternativeName>
        <fullName evidence="5">Glycine cleavage system P-protein subunit 2</fullName>
    </alternativeName>
    <alternativeName>
        <fullName evidence="5">Glycine decarboxylase subunit 2</fullName>
    </alternativeName>
    <alternativeName>
        <fullName evidence="5">Glycine dehydrogenase (aminomethyl-transferring) subunit 2</fullName>
    </alternativeName>
</protein>
<dbReference type="InterPro" id="IPR023012">
    <property type="entry name" value="GcvPB"/>
</dbReference>
<dbReference type="GO" id="GO:0019464">
    <property type="term" value="P:glycine decarboxylation via glycine cleavage system"/>
    <property type="evidence" value="ECO:0007669"/>
    <property type="project" value="UniProtKB-UniRule"/>
</dbReference>
<comment type="catalytic activity">
    <reaction evidence="4 5">
        <text>N(6)-[(R)-lipoyl]-L-lysyl-[glycine-cleavage complex H protein] + glycine + H(+) = N(6)-[(R)-S(8)-aminomethyldihydrolipoyl]-L-lysyl-[glycine-cleavage complex H protein] + CO2</text>
        <dbReference type="Rhea" id="RHEA:24304"/>
        <dbReference type="Rhea" id="RHEA-COMP:10494"/>
        <dbReference type="Rhea" id="RHEA-COMP:10495"/>
        <dbReference type="ChEBI" id="CHEBI:15378"/>
        <dbReference type="ChEBI" id="CHEBI:16526"/>
        <dbReference type="ChEBI" id="CHEBI:57305"/>
        <dbReference type="ChEBI" id="CHEBI:83099"/>
        <dbReference type="ChEBI" id="CHEBI:83143"/>
        <dbReference type="EC" id="1.4.4.2"/>
    </reaction>
</comment>
<keyword evidence="3 5" id="KW-0560">Oxidoreductase</keyword>
<dbReference type="SUPFAM" id="SSF53383">
    <property type="entry name" value="PLP-dependent transferases"/>
    <property type="match status" value="1"/>
</dbReference>
<dbReference type="Gene3D" id="3.90.1150.10">
    <property type="entry name" value="Aspartate Aminotransferase, domain 1"/>
    <property type="match status" value="1"/>
</dbReference>
<comment type="function">
    <text evidence="1 5">The glycine cleavage system catalyzes the degradation of glycine. The P protein binds the alpha-amino group of glycine through its pyridoxal phosphate cofactor; CO(2) is released and the remaining methylamine moiety is then transferred to the lipoamide cofactor of the H protein.</text>
</comment>
<dbReference type="Proteomes" id="UP000736328">
    <property type="component" value="Unassembled WGS sequence"/>
</dbReference>
<dbReference type="GO" id="GO:0005829">
    <property type="term" value="C:cytosol"/>
    <property type="evidence" value="ECO:0007669"/>
    <property type="project" value="TreeGrafter"/>
</dbReference>
<dbReference type="InterPro" id="IPR015424">
    <property type="entry name" value="PyrdxlP-dep_Trfase"/>
</dbReference>
<dbReference type="InterPro" id="IPR015422">
    <property type="entry name" value="PyrdxlP-dep_Trfase_small"/>
</dbReference>
<accession>A0A933MKU7</accession>
<keyword evidence="2 5" id="KW-0663">Pyridoxal phosphate</keyword>
<reference evidence="8" key="1">
    <citation type="submission" date="2020-07" db="EMBL/GenBank/DDBJ databases">
        <title>Huge and variable diversity of episymbiotic CPR bacteria and DPANN archaea in groundwater ecosystems.</title>
        <authorList>
            <person name="He C.Y."/>
            <person name="Keren R."/>
            <person name="Whittaker M."/>
            <person name="Farag I.F."/>
            <person name="Doudna J."/>
            <person name="Cate J.H.D."/>
            <person name="Banfield J.F."/>
        </authorList>
    </citation>
    <scope>NUCLEOTIDE SEQUENCE</scope>
    <source>
        <strain evidence="8">NC_groundwater_1520_Pr4_B-0.1um_53_5</strain>
    </source>
</reference>
<evidence type="ECO:0000256" key="1">
    <source>
        <dbReference type="ARBA" id="ARBA00003788"/>
    </source>
</evidence>
<dbReference type="EMBL" id="JACQXR010000080">
    <property type="protein sequence ID" value="MBI4726786.1"/>
    <property type="molecule type" value="Genomic_DNA"/>
</dbReference>
<evidence type="ECO:0000313" key="9">
    <source>
        <dbReference type="Proteomes" id="UP000736328"/>
    </source>
</evidence>
<evidence type="ECO:0000256" key="4">
    <source>
        <dbReference type="ARBA" id="ARBA00049026"/>
    </source>
</evidence>
<sequence>MLEKTIFELSSSGRQGHALPQCDVPEEPIDSLIPKNQLRARDPGLPQVSEIDAFRHFVRLSTLNHHVDKGFYPLGSCTMKYNPKVNEDLSRLPGFTGTHPLQDSSDLQGGLKLMKELGDHLCQISGLQTVTLQPVAGAHGELTAMMMVRACHTKRGNPRSIILIPDSAHGTNPASATIAGYRSLTIKSNSDGLVDPEGLKAHMNAEVACVMLTNPNTLGLFERNIAAIARIVHAAGALLYMDGANLNAMMGIVRPGGMGVDLMHFNLHKTFSTPHGGGGPGGGGVACTKELEPFLPVPVIREHGSDDRSLGNKYYLDYDRPDSIGKVHSFFGNFGVMVKAYAYVRMLGAKGLRRASENAIINANYVMRSLEGIYDLPYKAHCKHECVFSGLKFRDKGVKTLDIAKRLLDYGYHAPTIYFPLIVSEAIMIEPTETESQETLDEFIAAMKKIAVEIETNPELVKSAPHNTPIGRLDDAKAAKEPKLCYRGECL</sequence>
<evidence type="ECO:0000259" key="6">
    <source>
        <dbReference type="Pfam" id="PF00266"/>
    </source>
</evidence>
<dbReference type="NCBIfam" id="NF003346">
    <property type="entry name" value="PRK04366.1"/>
    <property type="match status" value="1"/>
</dbReference>
<dbReference type="InterPro" id="IPR020581">
    <property type="entry name" value="GDC_P"/>
</dbReference>
<dbReference type="FunFam" id="3.90.1150.10:FF:000014">
    <property type="entry name" value="Probable glycine dehydrogenase (decarboxylating) subunit 2"/>
    <property type="match status" value="1"/>
</dbReference>
<evidence type="ECO:0000256" key="2">
    <source>
        <dbReference type="ARBA" id="ARBA00022898"/>
    </source>
</evidence>
<name>A0A933MKU7_UNCT6</name>
<gene>
    <name evidence="5 8" type="primary">gcvPB</name>
    <name evidence="8" type="ORF">HY768_06130</name>
</gene>
<dbReference type="HAMAP" id="MF_00713">
    <property type="entry name" value="GcvPB"/>
    <property type="match status" value="1"/>
</dbReference>
<evidence type="ECO:0000313" key="8">
    <source>
        <dbReference type="EMBL" id="MBI4726786.1"/>
    </source>
</evidence>
<organism evidence="8 9">
    <name type="scientific">candidate division TA06 bacterium</name>
    <dbReference type="NCBI Taxonomy" id="2250710"/>
    <lineage>
        <taxon>Bacteria</taxon>
        <taxon>Bacteria division TA06</taxon>
    </lineage>
</organism>
<comment type="cofactor">
    <cofactor evidence="5">
        <name>pyridoxal 5'-phosphate</name>
        <dbReference type="ChEBI" id="CHEBI:597326"/>
    </cofactor>
</comment>
<proteinExistence type="inferred from homology"/>
<dbReference type="Pfam" id="PF21478">
    <property type="entry name" value="GcvP2_C"/>
    <property type="match status" value="1"/>
</dbReference>
<dbReference type="GO" id="GO:0016594">
    <property type="term" value="F:glycine binding"/>
    <property type="evidence" value="ECO:0007669"/>
    <property type="project" value="TreeGrafter"/>
</dbReference>
<evidence type="ECO:0000256" key="5">
    <source>
        <dbReference type="HAMAP-Rule" id="MF_00713"/>
    </source>
</evidence>
<dbReference type="Gene3D" id="6.20.440.10">
    <property type="match status" value="1"/>
</dbReference>
<comment type="caution">
    <text evidence="8">The sequence shown here is derived from an EMBL/GenBank/DDBJ whole genome shotgun (WGS) entry which is preliminary data.</text>
</comment>
<dbReference type="InterPro" id="IPR049316">
    <property type="entry name" value="GDC-P_C"/>
</dbReference>
<dbReference type="FunFam" id="3.40.640.10:FF:000224">
    <property type="entry name" value="Probable glycine dehydrogenase (decarboxylating) subunit 2"/>
    <property type="match status" value="1"/>
</dbReference>
<dbReference type="GO" id="GO:0030170">
    <property type="term" value="F:pyridoxal phosphate binding"/>
    <property type="evidence" value="ECO:0007669"/>
    <property type="project" value="TreeGrafter"/>
</dbReference>
<feature type="domain" description="Glycine dehydrogenase C-terminal" evidence="7">
    <location>
        <begin position="355"/>
        <end position="456"/>
    </location>
</feature>
<dbReference type="InterPro" id="IPR000192">
    <property type="entry name" value="Aminotrans_V_dom"/>
</dbReference>
<dbReference type="EC" id="1.4.4.2" evidence="5"/>